<evidence type="ECO:0000256" key="9">
    <source>
        <dbReference type="ARBA" id="ARBA00022989"/>
    </source>
</evidence>
<dbReference type="Pfam" id="PF19316">
    <property type="entry name" value="PIGO_PIGG"/>
    <property type="match status" value="1"/>
</dbReference>
<evidence type="ECO:0000256" key="6">
    <source>
        <dbReference type="ARBA" id="ARBA00022679"/>
    </source>
</evidence>
<evidence type="ECO:0000256" key="2">
    <source>
        <dbReference type="ARBA" id="ARBA00004687"/>
    </source>
</evidence>
<protein>
    <recommendedName>
        <fullName evidence="4 12">GPI ethanolamine phosphate transferase 2</fullName>
    </recommendedName>
</protein>
<dbReference type="UniPathway" id="UPA00196"/>
<evidence type="ECO:0000256" key="5">
    <source>
        <dbReference type="ARBA" id="ARBA00022502"/>
    </source>
</evidence>
<feature type="transmembrane region" description="Helical" evidence="12">
    <location>
        <begin position="464"/>
        <end position="484"/>
    </location>
</feature>
<feature type="transmembrane region" description="Helical" evidence="12">
    <location>
        <begin position="662"/>
        <end position="684"/>
    </location>
</feature>
<proteinExistence type="inferred from homology"/>
<feature type="transmembrane region" description="Helical" evidence="12">
    <location>
        <begin position="634"/>
        <end position="650"/>
    </location>
</feature>
<dbReference type="GO" id="GO:0006506">
    <property type="term" value="P:GPI anchor biosynthetic process"/>
    <property type="evidence" value="ECO:0007669"/>
    <property type="project" value="UniProtKB-UniPathway"/>
</dbReference>
<keyword evidence="7 12" id="KW-0812">Transmembrane</keyword>
<comment type="subcellular location">
    <subcellularLocation>
        <location evidence="1 12">Endoplasmic reticulum membrane</location>
        <topology evidence="1 12">Multi-pass membrane protein</topology>
    </subcellularLocation>
</comment>
<gene>
    <name evidence="14" type="ORF">SCODWIG_00413</name>
</gene>
<comment type="similarity">
    <text evidence="3 12">Belongs to the PIGG/PIGN/PIGO family. PIGG subfamily.</text>
</comment>
<evidence type="ECO:0000256" key="7">
    <source>
        <dbReference type="ARBA" id="ARBA00022692"/>
    </source>
</evidence>
<dbReference type="PANTHER" id="PTHR23072:SF0">
    <property type="entry name" value="GPI ETHANOLAMINE PHOSPHATE TRANSFERASE 2"/>
    <property type="match status" value="1"/>
</dbReference>
<dbReference type="VEuPathDB" id="FungiDB:SCODWIG_00413"/>
<dbReference type="Gene3D" id="3.40.720.10">
    <property type="entry name" value="Alkaline Phosphatase, subunit A"/>
    <property type="match status" value="1"/>
</dbReference>
<evidence type="ECO:0000313" key="15">
    <source>
        <dbReference type="Proteomes" id="UP000262825"/>
    </source>
</evidence>
<dbReference type="PANTHER" id="PTHR23072">
    <property type="entry name" value="PHOSPHATIDYLINOSITOL GLYCAN-RELATED"/>
    <property type="match status" value="1"/>
</dbReference>
<dbReference type="InterPro" id="IPR002591">
    <property type="entry name" value="Phosphodiest/P_Trfase"/>
</dbReference>
<reference evidence="15" key="1">
    <citation type="submission" date="2018-06" db="EMBL/GenBank/DDBJ databases">
        <authorList>
            <person name="Guldener U."/>
        </authorList>
    </citation>
    <scope>NUCLEOTIDE SEQUENCE [LARGE SCALE GENOMIC DNA]</scope>
    <source>
        <strain evidence="15">UTAD17</strain>
    </source>
</reference>
<dbReference type="GO" id="GO:0005789">
    <property type="term" value="C:endoplasmic reticulum membrane"/>
    <property type="evidence" value="ECO:0007669"/>
    <property type="project" value="UniProtKB-SubCell"/>
</dbReference>
<dbReference type="InterPro" id="IPR039527">
    <property type="entry name" value="PIGG/GPI7"/>
</dbReference>
<evidence type="ECO:0000256" key="4">
    <source>
        <dbReference type="ARBA" id="ARBA00020830"/>
    </source>
</evidence>
<keyword evidence="6 12" id="KW-0808">Transferase</keyword>
<keyword evidence="9 12" id="KW-1133">Transmembrane helix</keyword>
<evidence type="ECO:0000313" key="14">
    <source>
        <dbReference type="EMBL" id="SSD58652.1"/>
    </source>
</evidence>
<feature type="transmembrane region" description="Helical" evidence="12">
    <location>
        <begin position="490"/>
        <end position="509"/>
    </location>
</feature>
<dbReference type="GO" id="GO:0051267">
    <property type="term" value="F:CP2 mannose-ethanolamine phosphotransferase activity"/>
    <property type="evidence" value="ECO:0007669"/>
    <property type="project" value="TreeGrafter"/>
</dbReference>
<dbReference type="Pfam" id="PF01663">
    <property type="entry name" value="Phosphodiest"/>
    <property type="match status" value="1"/>
</dbReference>
<evidence type="ECO:0000256" key="11">
    <source>
        <dbReference type="ARBA" id="ARBA00023180"/>
    </source>
</evidence>
<feature type="transmembrane region" description="Helical" evidence="12">
    <location>
        <begin position="731"/>
        <end position="751"/>
    </location>
</feature>
<evidence type="ECO:0000259" key="13">
    <source>
        <dbReference type="Pfam" id="PF19316"/>
    </source>
</evidence>
<evidence type="ECO:0000256" key="3">
    <source>
        <dbReference type="ARBA" id="ARBA00005315"/>
    </source>
</evidence>
<comment type="function">
    <text evidence="12">Ethanolamine phosphate transferase involved in glycosylphosphatidylinositol-anchor biosynthesis. Transfers ethanolamine phosphate to the GPI second mannose.</text>
</comment>
<dbReference type="Proteomes" id="UP000262825">
    <property type="component" value="Unassembled WGS sequence"/>
</dbReference>
<feature type="transmembrane region" description="Helical" evidence="12">
    <location>
        <begin position="771"/>
        <end position="791"/>
    </location>
</feature>
<evidence type="ECO:0000256" key="12">
    <source>
        <dbReference type="RuleBase" id="RU367106"/>
    </source>
</evidence>
<dbReference type="OrthoDB" id="272139at2759"/>
<dbReference type="CDD" id="cd16024">
    <property type="entry name" value="GPI_EPT_2"/>
    <property type="match status" value="1"/>
</dbReference>
<name>A0A376B1Z0_9ASCO</name>
<dbReference type="AlphaFoldDB" id="A0A376B1Z0"/>
<accession>A0A376B1Z0</accession>
<feature type="transmembrane region" description="Helical" evidence="12">
    <location>
        <begin position="803"/>
        <end position="821"/>
    </location>
</feature>
<sequence>MKGRIQKSMRRQSFSSHSLPIIILLCIQLASIFLFSIGYFPSKNILQGYNGYSDQERALGPHTKKFDKLVFIIIDALRSDFLYYKPMSNFTNLHKLYNEGHVWGFTAYSNPPTVTLPRLKGITTGSTPIFLDAILNVAEDDSSSNLKDQDSIIWQFYNNFNHNTTNDTAISPARIKFFGDDTWLKLFGTDRFFTEFDGTNSFFVSDFIEVDNNVTRHIDDNFDTTRDSTWDFIILHYLGLDHIGHKGGANSVHMLPKQGEMDEIIQKIYDKTDEDTLIVIMGDHGMNDLGNHGGSSNGETSAGLCFVSKRPNFVPDSQRGSKHNIHLPIEKYNENYAYLDKVSQIDLVPTIMSLFDLPIPKNNVGVIIPQLLSSFSDSEKNFYLMENYKQLWKLFNGDKRMSLLYNMSDTKLLSEMYIIQKNLMEQATEYNYTLLYLGLVSIFVSTMFVIIYNYHNFPSNRSNLIITSSIGLLLGISTFGSSFVEEEHQIWWWITVLYFSTNVFLSNNTYSTSGKIFQFLITFTCLRLIRGWNNSGTKFSYENVLSNIIPFNLLWCFNLVTLVSLMLPHKHDYVAFTEISLLSIICFNYKIFWSLKHGDYNTIPDYFSNLVKCTLSFIDMDIDSAQDLITFARLFYKICGALLAFNRIYYRNVPAKRHFIQKYIITIFLILQSAPQNIPLFLIFEILKFCCSSGSIVTLLLQYLSFFQFGGTNTIATINLTNAYNGISNDYNIYVVGFLMFVSNFAPSIYWNVAIPLDKKEKNIYTDLLNSLGFTGIYGIFLCLSCYMNRYHLFVWSVFSPKLCYYVAYSLFMNFIVKFLTVGCIL</sequence>
<dbReference type="InterPro" id="IPR037674">
    <property type="entry name" value="PIG-G_N"/>
</dbReference>
<dbReference type="SUPFAM" id="SSF53649">
    <property type="entry name" value="Alkaline phosphatase-like"/>
    <property type="match status" value="1"/>
</dbReference>
<evidence type="ECO:0000256" key="8">
    <source>
        <dbReference type="ARBA" id="ARBA00022824"/>
    </source>
</evidence>
<keyword evidence="5 12" id="KW-0337">GPI-anchor biosynthesis</keyword>
<evidence type="ECO:0000256" key="10">
    <source>
        <dbReference type="ARBA" id="ARBA00023136"/>
    </source>
</evidence>
<keyword evidence="8 12" id="KW-0256">Endoplasmic reticulum</keyword>
<dbReference type="InterPro" id="IPR045687">
    <property type="entry name" value="PIGG/GPI7_C"/>
</dbReference>
<feature type="transmembrane region" description="Helical" evidence="12">
    <location>
        <begin position="696"/>
        <end position="719"/>
    </location>
</feature>
<comment type="pathway">
    <text evidence="2 12">Glycolipid biosynthesis; glycosylphosphatidylinositol-anchor biosynthesis.</text>
</comment>
<keyword evidence="10 12" id="KW-0472">Membrane</keyword>
<keyword evidence="11" id="KW-0325">Glycoprotein</keyword>
<keyword evidence="15" id="KW-1185">Reference proteome</keyword>
<dbReference type="InterPro" id="IPR017850">
    <property type="entry name" value="Alkaline_phosphatase_core_sf"/>
</dbReference>
<feature type="transmembrane region" description="Helical" evidence="12">
    <location>
        <begin position="544"/>
        <end position="566"/>
    </location>
</feature>
<feature type="transmembrane region" description="Helical" evidence="12">
    <location>
        <begin position="21"/>
        <end position="40"/>
    </location>
</feature>
<feature type="domain" description="GPI ethanolamine phosphate transferase 2 C-terminal" evidence="13">
    <location>
        <begin position="427"/>
        <end position="823"/>
    </location>
</feature>
<organism evidence="14 15">
    <name type="scientific">Saccharomycodes ludwigii</name>
    <dbReference type="NCBI Taxonomy" id="36035"/>
    <lineage>
        <taxon>Eukaryota</taxon>
        <taxon>Fungi</taxon>
        <taxon>Dikarya</taxon>
        <taxon>Ascomycota</taxon>
        <taxon>Saccharomycotina</taxon>
        <taxon>Saccharomycetes</taxon>
        <taxon>Saccharomycodales</taxon>
        <taxon>Saccharomycodaceae</taxon>
        <taxon>Saccharomycodes</taxon>
    </lineage>
</organism>
<evidence type="ECO:0000256" key="1">
    <source>
        <dbReference type="ARBA" id="ARBA00004477"/>
    </source>
</evidence>
<feature type="transmembrane region" description="Helical" evidence="12">
    <location>
        <begin position="430"/>
        <end position="452"/>
    </location>
</feature>
<dbReference type="EMBL" id="UFAJ01000033">
    <property type="protein sequence ID" value="SSD58652.1"/>
    <property type="molecule type" value="Genomic_DNA"/>
</dbReference>